<feature type="domain" description="Concentrative nucleoside transporter C-terminal" evidence="9">
    <location>
        <begin position="323"/>
        <end position="540"/>
    </location>
</feature>
<feature type="domain" description="Concentrative nucleoside transporter N-terminal" evidence="8">
    <location>
        <begin position="138"/>
        <end position="208"/>
    </location>
</feature>
<dbReference type="EMBL" id="MCFL01000002">
    <property type="protein sequence ID" value="ORZ40655.1"/>
    <property type="molecule type" value="Genomic_DNA"/>
</dbReference>
<evidence type="ECO:0000256" key="4">
    <source>
        <dbReference type="ARBA" id="ARBA00022692"/>
    </source>
</evidence>
<evidence type="ECO:0000313" key="12">
    <source>
        <dbReference type="Proteomes" id="UP000193411"/>
    </source>
</evidence>
<name>A0A1Y2I1D1_9FUNG</name>
<dbReference type="PANTHER" id="PTHR10590">
    <property type="entry name" value="SODIUM/NUCLEOSIDE COTRANSPORTER"/>
    <property type="match status" value="1"/>
</dbReference>
<feature type="transmembrane region" description="Helical" evidence="7">
    <location>
        <begin position="32"/>
        <end position="50"/>
    </location>
</feature>
<comment type="subcellular location">
    <subcellularLocation>
        <location evidence="1">Cell membrane</location>
        <topology evidence="1">Multi-pass membrane protein</topology>
    </subcellularLocation>
</comment>
<dbReference type="GO" id="GO:0005886">
    <property type="term" value="C:plasma membrane"/>
    <property type="evidence" value="ECO:0007669"/>
    <property type="project" value="UniProtKB-SubCell"/>
</dbReference>
<feature type="transmembrane region" description="Helical" evidence="7">
    <location>
        <begin position="294"/>
        <end position="314"/>
    </location>
</feature>
<keyword evidence="12" id="KW-1185">Reference proteome</keyword>
<gene>
    <name evidence="11" type="ORF">BCR44DRAFT_150414</name>
</gene>
<sequence length="543" mass="58280">MSATEEVKADSKVAAPQPAQPETFKDSTLQRVVDAVICIGLTVWLIFAWGNHPDTIAFPAFLYFCIIAKIGTKRISNETLSKPFAVVFGPISSAMSKFSDNIWAGVFFAATLAIAIVSILVIPDSEAGSKLDRARSLLGLILIIVLVYACSNNRAAVDFRLVSVGILAQFLLGLFVLKTTFGNNIFSFISKMVAGFLGLGKNFGLKFLWFDAVLLQNFIVNVLPAIIFFASFIQVVYYLGAMQWLVIKFAWVMVRLMNTSGSESVVAAASPFVGQGESALMVLPFLEFMTESEIHTIMASGFSTIAGSVLFAFLSMGIDGTALITSCIMSVPCSLALSKLRWPETEASLSKGDVTIPDNGEHHEVNVLHAAANGAAQGMTLAGLITGSLLSIIALYNLCDIVFTEFFRYLNPSAPISINRVLGYVFWPFAWALGVPIQDCTYVGQLLGMKMVINEFAAYDELSFLIGKNAQRKAEAVLSKRGELLATYALCGFANIGSVGIQIGCLGAMAPSRRGDIAKIAVPAMLVGTMCTLCSACIAGILL</sequence>
<evidence type="ECO:0000256" key="6">
    <source>
        <dbReference type="ARBA" id="ARBA00023136"/>
    </source>
</evidence>
<protein>
    <submittedName>
        <fullName evidence="11">Na+ dependent nucleoside transporter C-terminus-domain-containing protein</fullName>
    </submittedName>
</protein>
<evidence type="ECO:0000256" key="5">
    <source>
        <dbReference type="ARBA" id="ARBA00022989"/>
    </source>
</evidence>
<evidence type="ECO:0000259" key="8">
    <source>
        <dbReference type="Pfam" id="PF01773"/>
    </source>
</evidence>
<proteinExistence type="inferred from homology"/>
<evidence type="ECO:0000256" key="7">
    <source>
        <dbReference type="SAM" id="Phobius"/>
    </source>
</evidence>
<dbReference type="AlphaFoldDB" id="A0A1Y2I1D1"/>
<reference evidence="11 12" key="1">
    <citation type="submission" date="2016-07" db="EMBL/GenBank/DDBJ databases">
        <title>Pervasive Adenine N6-methylation of Active Genes in Fungi.</title>
        <authorList>
            <consortium name="DOE Joint Genome Institute"/>
            <person name="Mondo S.J."/>
            <person name="Dannebaum R.O."/>
            <person name="Kuo R.C."/>
            <person name="Labutti K."/>
            <person name="Haridas S."/>
            <person name="Kuo A."/>
            <person name="Salamov A."/>
            <person name="Ahrendt S.R."/>
            <person name="Lipzen A."/>
            <person name="Sullivan W."/>
            <person name="Andreopoulos W.B."/>
            <person name="Clum A."/>
            <person name="Lindquist E."/>
            <person name="Daum C."/>
            <person name="Ramamoorthy G.K."/>
            <person name="Gryganskyi A."/>
            <person name="Culley D."/>
            <person name="Magnuson J.K."/>
            <person name="James T.Y."/>
            <person name="O'Malley M.A."/>
            <person name="Stajich J.E."/>
            <person name="Spatafora J.W."/>
            <person name="Visel A."/>
            <person name="Grigoriev I.V."/>
        </authorList>
    </citation>
    <scope>NUCLEOTIDE SEQUENCE [LARGE SCALE GENOMIC DNA]</scope>
    <source>
        <strain evidence="11 12">PL171</strain>
    </source>
</reference>
<dbReference type="Pfam" id="PF07670">
    <property type="entry name" value="Gate"/>
    <property type="match status" value="1"/>
</dbReference>
<feature type="transmembrane region" description="Helical" evidence="7">
    <location>
        <begin position="235"/>
        <end position="254"/>
    </location>
</feature>
<evidence type="ECO:0000259" key="10">
    <source>
        <dbReference type="Pfam" id="PF07670"/>
    </source>
</evidence>
<evidence type="ECO:0000256" key="1">
    <source>
        <dbReference type="ARBA" id="ARBA00004651"/>
    </source>
</evidence>
<feature type="domain" description="Nucleoside transporter/FeoB GTPase Gate" evidence="10">
    <location>
        <begin position="220"/>
        <end position="316"/>
    </location>
</feature>
<dbReference type="InterPro" id="IPR002668">
    <property type="entry name" value="CNT_N_dom"/>
</dbReference>
<comment type="similarity">
    <text evidence="2">Belongs to the concentrative nucleoside transporter (CNT) (TC 2.A.41) family.</text>
</comment>
<dbReference type="PANTHER" id="PTHR10590:SF4">
    <property type="entry name" value="SOLUTE CARRIER FAMILY 28 MEMBER 3"/>
    <property type="match status" value="1"/>
</dbReference>
<dbReference type="OrthoDB" id="6075923at2759"/>
<organism evidence="11 12">
    <name type="scientific">Catenaria anguillulae PL171</name>
    <dbReference type="NCBI Taxonomy" id="765915"/>
    <lineage>
        <taxon>Eukaryota</taxon>
        <taxon>Fungi</taxon>
        <taxon>Fungi incertae sedis</taxon>
        <taxon>Blastocladiomycota</taxon>
        <taxon>Blastocladiomycetes</taxon>
        <taxon>Blastocladiales</taxon>
        <taxon>Catenariaceae</taxon>
        <taxon>Catenaria</taxon>
    </lineage>
</organism>
<feature type="transmembrane region" description="Helical" evidence="7">
    <location>
        <begin position="424"/>
        <end position="444"/>
    </location>
</feature>
<dbReference type="GO" id="GO:0005337">
    <property type="term" value="F:nucleoside transmembrane transporter activity"/>
    <property type="evidence" value="ECO:0007669"/>
    <property type="project" value="InterPro"/>
</dbReference>
<keyword evidence="4 7" id="KW-0812">Transmembrane</keyword>
<feature type="transmembrane region" description="Helical" evidence="7">
    <location>
        <begin position="134"/>
        <end position="150"/>
    </location>
</feature>
<evidence type="ECO:0000256" key="2">
    <source>
        <dbReference type="ARBA" id="ARBA00009033"/>
    </source>
</evidence>
<feature type="transmembrane region" description="Helical" evidence="7">
    <location>
        <begin position="381"/>
        <end position="403"/>
    </location>
</feature>
<feature type="transmembrane region" description="Helical" evidence="7">
    <location>
        <begin position="102"/>
        <end position="122"/>
    </location>
</feature>
<evidence type="ECO:0000259" key="9">
    <source>
        <dbReference type="Pfam" id="PF07662"/>
    </source>
</evidence>
<evidence type="ECO:0000313" key="11">
    <source>
        <dbReference type="EMBL" id="ORZ40655.1"/>
    </source>
</evidence>
<dbReference type="Pfam" id="PF01773">
    <property type="entry name" value="Nucleos_tra2_N"/>
    <property type="match status" value="1"/>
</dbReference>
<accession>A0A1Y2I1D1</accession>
<feature type="transmembrane region" description="Helical" evidence="7">
    <location>
        <begin position="485"/>
        <end position="508"/>
    </location>
</feature>
<keyword evidence="3" id="KW-1003">Cell membrane</keyword>
<dbReference type="Pfam" id="PF07662">
    <property type="entry name" value="Nucleos_tra2_C"/>
    <property type="match status" value="1"/>
</dbReference>
<keyword evidence="5 7" id="KW-1133">Transmembrane helix</keyword>
<dbReference type="InterPro" id="IPR011642">
    <property type="entry name" value="Gate_dom"/>
</dbReference>
<feature type="transmembrane region" description="Helical" evidence="7">
    <location>
        <begin position="520"/>
        <end position="542"/>
    </location>
</feature>
<dbReference type="Proteomes" id="UP000193411">
    <property type="component" value="Unassembled WGS sequence"/>
</dbReference>
<dbReference type="GO" id="GO:0015293">
    <property type="term" value="F:symporter activity"/>
    <property type="evidence" value="ECO:0007669"/>
    <property type="project" value="TreeGrafter"/>
</dbReference>
<dbReference type="InterPro" id="IPR011657">
    <property type="entry name" value="CNT_C_dom"/>
</dbReference>
<keyword evidence="6 7" id="KW-0472">Membrane</keyword>
<dbReference type="InterPro" id="IPR008276">
    <property type="entry name" value="C_nuclsd_transpt"/>
</dbReference>
<evidence type="ECO:0000256" key="3">
    <source>
        <dbReference type="ARBA" id="ARBA00022475"/>
    </source>
</evidence>
<feature type="transmembrane region" description="Helical" evidence="7">
    <location>
        <begin position="157"/>
        <end position="177"/>
    </location>
</feature>
<comment type="caution">
    <text evidence="11">The sequence shown here is derived from an EMBL/GenBank/DDBJ whole genome shotgun (WGS) entry which is preliminary data.</text>
</comment>